<feature type="transmembrane region" description="Helical" evidence="1">
    <location>
        <begin position="12"/>
        <end position="31"/>
    </location>
</feature>
<feature type="non-terminal residue" evidence="2">
    <location>
        <position position="80"/>
    </location>
</feature>
<proteinExistence type="predicted"/>
<protein>
    <submittedName>
        <fullName evidence="2">Uncharacterized protein</fullName>
    </submittedName>
</protein>
<name>A0ABS2DVS7_9BURK</name>
<evidence type="ECO:0000256" key="1">
    <source>
        <dbReference type="SAM" id="Phobius"/>
    </source>
</evidence>
<sequence>VVNALAAFVNGAEMNTFVIFVVFVGLSAIFIDHKLIEYRINKGWYGKNEFESREIIRFVLAHADKNDFNDQGGLKKVIPA</sequence>
<evidence type="ECO:0000313" key="2">
    <source>
        <dbReference type="EMBL" id="MBM6705450.1"/>
    </source>
</evidence>
<dbReference type="Proteomes" id="UP000715095">
    <property type="component" value="Unassembled WGS sequence"/>
</dbReference>
<comment type="caution">
    <text evidence="2">The sequence shown here is derived from an EMBL/GenBank/DDBJ whole genome shotgun (WGS) entry which is preliminary data.</text>
</comment>
<evidence type="ECO:0000313" key="3">
    <source>
        <dbReference type="Proteomes" id="UP000715095"/>
    </source>
</evidence>
<keyword evidence="1" id="KW-1133">Transmembrane helix</keyword>
<keyword evidence="1" id="KW-0472">Membrane</keyword>
<organism evidence="2 3">
    <name type="scientific">Sutterella massiliensis</name>
    <dbReference type="NCBI Taxonomy" id="1816689"/>
    <lineage>
        <taxon>Bacteria</taxon>
        <taxon>Pseudomonadati</taxon>
        <taxon>Pseudomonadota</taxon>
        <taxon>Betaproteobacteria</taxon>
        <taxon>Burkholderiales</taxon>
        <taxon>Sutterellaceae</taxon>
        <taxon>Sutterella</taxon>
    </lineage>
</organism>
<gene>
    <name evidence="2" type="ORF">H6A60_13350</name>
</gene>
<reference evidence="2 3" key="1">
    <citation type="journal article" date="2021" name="Sci. Rep.">
        <title>The distribution of antibiotic resistance genes in chicken gut microbiota commensals.</title>
        <authorList>
            <person name="Juricova H."/>
            <person name="Matiasovicova J."/>
            <person name="Kubasova T."/>
            <person name="Cejkova D."/>
            <person name="Rychlik I."/>
        </authorList>
    </citation>
    <scope>NUCLEOTIDE SEQUENCE [LARGE SCALE GENOMIC DNA]</scope>
    <source>
        <strain evidence="2 3">An829</strain>
    </source>
</reference>
<dbReference type="RefSeq" id="WP_205105401.1">
    <property type="nucleotide sequence ID" value="NZ_JACJJC010000530.1"/>
</dbReference>
<keyword evidence="1" id="KW-0812">Transmembrane</keyword>
<dbReference type="EMBL" id="JACJJC010000530">
    <property type="protein sequence ID" value="MBM6705450.1"/>
    <property type="molecule type" value="Genomic_DNA"/>
</dbReference>
<keyword evidence="3" id="KW-1185">Reference proteome</keyword>
<feature type="non-terminal residue" evidence="2">
    <location>
        <position position="1"/>
    </location>
</feature>
<accession>A0ABS2DVS7</accession>